<sequence length="554" mass="62970">MSNVKWLLFRFKKHWVLLLLALLGSLFESVGVAGVSLLVKRLVDGVFLMKSFWKLVQTVGYLYLLVLLGQLGNFMVSYFTGLMAEREVREIREQAFEKLMGSHYLYVKGISIGDVLTRLLSDLRLYRDLVGSYAVKLFRDPFTVILLLAVLFYRDWRLTLLLALFLPVMFFSIRYFGGKKDKHTKKLQEDTADAASGIKESLRGVETIKAFMAEKVMIGWFQQQSRKLYERSIKLVLYSSWNTVFNYLFGYTVVSLLIFYGGYMVVKGYMTPGDFISYLTALVMLQKPLMEVQKGFTEVRGSISVVSRLREVLNLPQERDEGYLFRGLKEEIRIEDLRVKLGDEDILRHITLRIKAGQKVGIIGSTGSGKSTFLRTLAGFVPYMGKILLDGVDLSLFKPSSFRSNIGFLTQESFVLSGSVRDNLLIAKRDATEEEMWRALRMALCDFVTDLDEKVGEGGRDLSGGEKQRLALARLFLKEPSIIFLDEPTSALDTVTEQQVLKNILMAFPKATVFMVAHRPSSLSICDRVLVMEDGQIVFDGDVTSALNFFTSRR</sequence>
<dbReference type="GO" id="GO:0005524">
    <property type="term" value="F:ATP binding"/>
    <property type="evidence" value="ECO:0007669"/>
    <property type="project" value="UniProtKB-KW"/>
</dbReference>
<dbReference type="STRING" id="638303.Thal_0284"/>
<dbReference type="KEGG" id="tal:Thal_0284"/>
<evidence type="ECO:0000313" key="11">
    <source>
        <dbReference type="Proteomes" id="UP000002043"/>
    </source>
</evidence>
<keyword evidence="4" id="KW-0067">ATP-binding</keyword>
<feature type="transmembrane region" description="Helical" evidence="7">
    <location>
        <begin position="159"/>
        <end position="177"/>
    </location>
</feature>
<dbReference type="GO" id="GO:0140359">
    <property type="term" value="F:ABC-type transporter activity"/>
    <property type="evidence" value="ECO:0007669"/>
    <property type="project" value="InterPro"/>
</dbReference>
<dbReference type="PROSITE" id="PS50929">
    <property type="entry name" value="ABC_TM1F"/>
    <property type="match status" value="1"/>
</dbReference>
<dbReference type="GO" id="GO:0034040">
    <property type="term" value="F:ATPase-coupled lipid transmembrane transporter activity"/>
    <property type="evidence" value="ECO:0007669"/>
    <property type="project" value="TreeGrafter"/>
</dbReference>
<reference evidence="11" key="1">
    <citation type="journal article" date="2010" name="Stand. Genomic Sci.">
        <title>Complete genome sequence of Thermocrinis albus type strain (HI 11/12T).</title>
        <authorList>
            <person name="Wirth R."/>
            <person name="Sikorski J."/>
            <person name="Brambilla E."/>
            <person name="Misra M."/>
            <person name="Lapidus A."/>
            <person name="Copeland A."/>
            <person name="Nolan M."/>
            <person name="Lucas S."/>
            <person name="Chen F."/>
            <person name="Tice H."/>
            <person name="Cheng J.F."/>
            <person name="Han C."/>
            <person name="Detter J.C."/>
            <person name="Tapia R."/>
            <person name="Bruce D."/>
            <person name="Goodwin L."/>
            <person name="Pitluck S."/>
            <person name="Pati A."/>
            <person name="Anderson I."/>
            <person name="Ivanova N."/>
            <person name="Mavromatis K."/>
            <person name="Mikhailova N."/>
            <person name="Chen A."/>
            <person name="Palaniappan K."/>
            <person name="Bilek Y."/>
            <person name="Hader T."/>
            <person name="Land M."/>
            <person name="Hauser L."/>
            <person name="Chang Y.J."/>
            <person name="Jeffries C.D."/>
            <person name="Tindall B.J."/>
            <person name="Rohde M."/>
            <person name="Goker M."/>
            <person name="Bristow J."/>
            <person name="Eisen J.A."/>
            <person name="Markowitz V."/>
            <person name="Hugenholtz P."/>
            <person name="Kyrpides N.C."/>
            <person name="Klenk H.P."/>
        </authorList>
    </citation>
    <scope>NUCLEOTIDE SEQUENCE [LARGE SCALE GENOMIC DNA]</scope>
    <source>
        <strain evidence="11">DSM 14484 / JCM 11386 / HI 11/12</strain>
    </source>
</reference>
<dbReference type="PROSITE" id="PS00211">
    <property type="entry name" value="ABC_TRANSPORTER_1"/>
    <property type="match status" value="1"/>
</dbReference>
<dbReference type="eggNOG" id="COG1132">
    <property type="taxonomic scope" value="Bacteria"/>
</dbReference>
<dbReference type="SUPFAM" id="SSF90123">
    <property type="entry name" value="ABC transporter transmembrane region"/>
    <property type="match status" value="1"/>
</dbReference>
<dbReference type="InterPro" id="IPR017871">
    <property type="entry name" value="ABC_transporter-like_CS"/>
</dbReference>
<dbReference type="PROSITE" id="PS50893">
    <property type="entry name" value="ABC_TRANSPORTER_2"/>
    <property type="match status" value="1"/>
</dbReference>
<dbReference type="CDD" id="cd18552">
    <property type="entry name" value="ABC_6TM_MsbA_like"/>
    <property type="match status" value="1"/>
</dbReference>
<evidence type="ECO:0000259" key="8">
    <source>
        <dbReference type="PROSITE" id="PS50893"/>
    </source>
</evidence>
<dbReference type="Gene3D" id="1.20.1560.10">
    <property type="entry name" value="ABC transporter type 1, transmembrane domain"/>
    <property type="match status" value="1"/>
</dbReference>
<dbReference type="PANTHER" id="PTHR24221:SF654">
    <property type="entry name" value="ATP-BINDING CASSETTE SUB-FAMILY B MEMBER 6"/>
    <property type="match status" value="1"/>
</dbReference>
<dbReference type="RefSeq" id="WP_012991326.1">
    <property type="nucleotide sequence ID" value="NC_013894.1"/>
</dbReference>
<dbReference type="EMBL" id="CP001931">
    <property type="protein sequence ID" value="ADC88919.1"/>
    <property type="molecule type" value="Genomic_DNA"/>
</dbReference>
<feature type="transmembrane region" description="Helical" evidence="7">
    <location>
        <begin position="58"/>
        <end position="79"/>
    </location>
</feature>
<dbReference type="GO" id="GO:0016887">
    <property type="term" value="F:ATP hydrolysis activity"/>
    <property type="evidence" value="ECO:0007669"/>
    <property type="project" value="InterPro"/>
</dbReference>
<feature type="domain" description="ABC transporter" evidence="8">
    <location>
        <begin position="332"/>
        <end position="554"/>
    </location>
</feature>
<dbReference type="SUPFAM" id="SSF52540">
    <property type="entry name" value="P-loop containing nucleoside triphosphate hydrolases"/>
    <property type="match status" value="1"/>
</dbReference>
<dbReference type="InterPro" id="IPR039421">
    <property type="entry name" value="Type_1_exporter"/>
</dbReference>
<evidence type="ECO:0000256" key="7">
    <source>
        <dbReference type="SAM" id="Phobius"/>
    </source>
</evidence>
<organism evidence="10 11">
    <name type="scientific">Thermocrinis albus (strain DSM 14484 / JCM 11386 / HI 11/12)</name>
    <dbReference type="NCBI Taxonomy" id="638303"/>
    <lineage>
        <taxon>Bacteria</taxon>
        <taxon>Pseudomonadati</taxon>
        <taxon>Aquificota</taxon>
        <taxon>Aquificia</taxon>
        <taxon>Aquificales</taxon>
        <taxon>Aquificaceae</taxon>
        <taxon>Thermocrinis</taxon>
    </lineage>
</organism>
<dbReference type="OrthoDB" id="9762778at2"/>
<dbReference type="GO" id="GO:0005886">
    <property type="term" value="C:plasma membrane"/>
    <property type="evidence" value="ECO:0007669"/>
    <property type="project" value="UniProtKB-SubCell"/>
</dbReference>
<keyword evidence="5 7" id="KW-1133">Transmembrane helix</keyword>
<dbReference type="PANTHER" id="PTHR24221">
    <property type="entry name" value="ATP-BINDING CASSETTE SUB-FAMILY B"/>
    <property type="match status" value="1"/>
</dbReference>
<proteinExistence type="predicted"/>
<keyword evidence="2 7" id="KW-0812">Transmembrane</keyword>
<feature type="transmembrane region" description="Helical" evidence="7">
    <location>
        <begin position="235"/>
        <end position="260"/>
    </location>
</feature>
<dbReference type="SMART" id="SM00382">
    <property type="entry name" value="AAA"/>
    <property type="match status" value="1"/>
</dbReference>
<dbReference type="InterPro" id="IPR036640">
    <property type="entry name" value="ABC1_TM_sf"/>
</dbReference>
<protein>
    <submittedName>
        <fullName evidence="10">ABC transporter related protein</fullName>
    </submittedName>
</protein>
<evidence type="ECO:0000313" key="10">
    <source>
        <dbReference type="EMBL" id="ADC88919.1"/>
    </source>
</evidence>
<gene>
    <name evidence="10" type="ordered locus">Thal_0284</name>
</gene>
<evidence type="ECO:0000256" key="6">
    <source>
        <dbReference type="ARBA" id="ARBA00023136"/>
    </source>
</evidence>
<dbReference type="InterPro" id="IPR003593">
    <property type="entry name" value="AAA+_ATPase"/>
</dbReference>
<keyword evidence="6 7" id="KW-0472">Membrane</keyword>
<dbReference type="Gene3D" id="3.40.50.300">
    <property type="entry name" value="P-loop containing nucleotide triphosphate hydrolases"/>
    <property type="match status" value="1"/>
</dbReference>
<dbReference type="AlphaFoldDB" id="D3SP32"/>
<evidence type="ECO:0000256" key="3">
    <source>
        <dbReference type="ARBA" id="ARBA00022741"/>
    </source>
</evidence>
<evidence type="ECO:0000256" key="2">
    <source>
        <dbReference type="ARBA" id="ARBA00022692"/>
    </source>
</evidence>
<name>D3SP32_THEAH</name>
<dbReference type="InterPro" id="IPR027417">
    <property type="entry name" value="P-loop_NTPase"/>
</dbReference>
<dbReference type="Proteomes" id="UP000002043">
    <property type="component" value="Chromosome"/>
</dbReference>
<keyword evidence="11" id="KW-1185">Reference proteome</keyword>
<dbReference type="Pfam" id="PF00005">
    <property type="entry name" value="ABC_tran"/>
    <property type="match status" value="1"/>
</dbReference>
<comment type="subcellular location">
    <subcellularLocation>
        <location evidence="1">Cell membrane</location>
        <topology evidence="1">Multi-pass membrane protein</topology>
    </subcellularLocation>
</comment>
<feature type="domain" description="ABC transmembrane type-1" evidence="9">
    <location>
        <begin position="19"/>
        <end position="301"/>
    </location>
</feature>
<feature type="transmembrane region" description="Helical" evidence="7">
    <location>
        <begin position="133"/>
        <end position="153"/>
    </location>
</feature>
<dbReference type="InterPro" id="IPR011527">
    <property type="entry name" value="ABC1_TM_dom"/>
</dbReference>
<evidence type="ECO:0000256" key="1">
    <source>
        <dbReference type="ARBA" id="ARBA00004651"/>
    </source>
</evidence>
<keyword evidence="3" id="KW-0547">Nucleotide-binding</keyword>
<accession>D3SP32</accession>
<dbReference type="InterPro" id="IPR003439">
    <property type="entry name" value="ABC_transporter-like_ATP-bd"/>
</dbReference>
<evidence type="ECO:0000259" key="9">
    <source>
        <dbReference type="PROSITE" id="PS50929"/>
    </source>
</evidence>
<evidence type="ECO:0000256" key="5">
    <source>
        <dbReference type="ARBA" id="ARBA00022989"/>
    </source>
</evidence>
<evidence type="ECO:0000256" key="4">
    <source>
        <dbReference type="ARBA" id="ARBA00022840"/>
    </source>
</evidence>
<dbReference type="HOGENOM" id="CLU_000604_84_3_0"/>
<dbReference type="Pfam" id="PF00664">
    <property type="entry name" value="ABC_membrane"/>
    <property type="match status" value="1"/>
</dbReference>